<protein>
    <submittedName>
        <fullName evidence="4">Sarcosine oxidase subunit alpha</fullName>
    </submittedName>
</protein>
<dbReference type="InterPro" id="IPR051691">
    <property type="entry name" value="Metab_Enz_Cyan_OpOx_G3PDH"/>
</dbReference>
<reference evidence="4 5" key="1">
    <citation type="submission" date="2017-04" db="EMBL/GenBank/DDBJ databases">
        <authorList>
            <person name="Afonso C.L."/>
            <person name="Miller P.J."/>
            <person name="Scott M.A."/>
            <person name="Spackman E."/>
            <person name="Goraichik I."/>
            <person name="Dimitrov K.M."/>
            <person name="Suarez D.L."/>
            <person name="Swayne D.E."/>
        </authorList>
    </citation>
    <scope>NUCLEOTIDE SEQUENCE [LARGE SCALE GENOMIC DNA]</scope>
    <source>
        <strain evidence="4 5">DSM 5090</strain>
    </source>
</reference>
<gene>
    <name evidence="4" type="ORF">SAMN04488500_105105</name>
</gene>
<keyword evidence="1" id="KW-0560">Oxidoreductase</keyword>
<dbReference type="InterPro" id="IPR023753">
    <property type="entry name" value="FAD/NAD-binding_dom"/>
</dbReference>
<evidence type="ECO:0000313" key="4">
    <source>
        <dbReference type="EMBL" id="SMC56280.1"/>
    </source>
</evidence>
<keyword evidence="5" id="KW-1185">Reference proteome</keyword>
<sequence length="372" mass="38609">MNIDIAIIGAGPAGLMAAIHAGKLGARVLLIERAEYYGGQLIKQTHKFFGSKSEYAGERGIDIAALLVKQALGIPNVTAWNNATVLGYYQEDGILTVKHQDTFVTINAKKIIVASGAAEKTLAFPGNDLPGVYGAGAVQTLMNVYGVMPGKRLLMVGAGNIGLIVAYQLLQAGVEVAGIIEAAPKIGGYLVHAAKIRRAGIPIYTNHTIKAAYGSPALTGATICQLDTNWQQIPGTDLDIQADGLCLAVGLTPLTELLWQAGCKMAYVPELGGYVPFRNSSLLTTHPDIYVAGDVAGVEEASAAMVEGKLAGLAAAASLGQTAAALSEDYAEAKNQLAALRAGNVSAKIRSGLAKVTINDHSEALSEVICNA</sequence>
<organism evidence="4 5">
    <name type="scientific">Sporomusa malonica</name>
    <dbReference type="NCBI Taxonomy" id="112901"/>
    <lineage>
        <taxon>Bacteria</taxon>
        <taxon>Bacillati</taxon>
        <taxon>Bacillota</taxon>
        <taxon>Negativicutes</taxon>
        <taxon>Selenomonadales</taxon>
        <taxon>Sporomusaceae</taxon>
        <taxon>Sporomusa</taxon>
    </lineage>
</organism>
<dbReference type="Gene3D" id="3.50.50.60">
    <property type="entry name" value="FAD/NAD(P)-binding domain"/>
    <property type="match status" value="2"/>
</dbReference>
<feature type="coiled-coil region" evidence="2">
    <location>
        <begin position="316"/>
        <end position="343"/>
    </location>
</feature>
<evidence type="ECO:0000256" key="1">
    <source>
        <dbReference type="ARBA" id="ARBA00023002"/>
    </source>
</evidence>
<dbReference type="STRING" id="112901.SAMN04488500_105105"/>
<dbReference type="PANTHER" id="PTHR42949">
    <property type="entry name" value="ANAEROBIC GLYCEROL-3-PHOSPHATE DEHYDROGENASE SUBUNIT B"/>
    <property type="match status" value="1"/>
</dbReference>
<keyword evidence="2" id="KW-0175">Coiled coil</keyword>
<evidence type="ECO:0000313" key="5">
    <source>
        <dbReference type="Proteomes" id="UP000192738"/>
    </source>
</evidence>
<dbReference type="Pfam" id="PF07992">
    <property type="entry name" value="Pyr_redox_2"/>
    <property type="match status" value="1"/>
</dbReference>
<dbReference type="RefSeq" id="WP_084575041.1">
    <property type="nucleotide sequence ID" value="NZ_CP155572.1"/>
</dbReference>
<dbReference type="PRINTS" id="PR00368">
    <property type="entry name" value="FADPNR"/>
</dbReference>
<dbReference type="InterPro" id="IPR036188">
    <property type="entry name" value="FAD/NAD-bd_sf"/>
</dbReference>
<dbReference type="SUPFAM" id="SSF51905">
    <property type="entry name" value="FAD/NAD(P)-binding domain"/>
    <property type="match status" value="1"/>
</dbReference>
<feature type="domain" description="FAD/NAD(P)-binding" evidence="3">
    <location>
        <begin position="4"/>
        <end position="308"/>
    </location>
</feature>
<dbReference type="EMBL" id="FWXI01000005">
    <property type="protein sequence ID" value="SMC56280.1"/>
    <property type="molecule type" value="Genomic_DNA"/>
</dbReference>
<accession>A0A1W2A6J3</accession>
<name>A0A1W2A6J3_9FIRM</name>
<dbReference type="PANTHER" id="PTHR42949:SF3">
    <property type="entry name" value="ANAEROBIC GLYCEROL-3-PHOSPHATE DEHYDROGENASE SUBUNIT B"/>
    <property type="match status" value="1"/>
</dbReference>
<dbReference type="OrthoDB" id="9776839at2"/>
<dbReference type="AlphaFoldDB" id="A0A1W2A6J3"/>
<dbReference type="PRINTS" id="PR00469">
    <property type="entry name" value="PNDRDTASEII"/>
</dbReference>
<proteinExistence type="predicted"/>
<dbReference type="GO" id="GO:0016491">
    <property type="term" value="F:oxidoreductase activity"/>
    <property type="evidence" value="ECO:0007669"/>
    <property type="project" value="UniProtKB-KW"/>
</dbReference>
<dbReference type="Proteomes" id="UP000192738">
    <property type="component" value="Unassembled WGS sequence"/>
</dbReference>
<evidence type="ECO:0000259" key="3">
    <source>
        <dbReference type="Pfam" id="PF07992"/>
    </source>
</evidence>
<evidence type="ECO:0000256" key="2">
    <source>
        <dbReference type="SAM" id="Coils"/>
    </source>
</evidence>